<evidence type="ECO:0000256" key="1">
    <source>
        <dbReference type="SAM" id="MobiDB-lite"/>
    </source>
</evidence>
<reference evidence="2 3" key="1">
    <citation type="submission" date="2024-05" db="EMBL/GenBank/DDBJ databases">
        <authorList>
            <person name="Wallberg A."/>
        </authorList>
    </citation>
    <scope>NUCLEOTIDE SEQUENCE [LARGE SCALE GENOMIC DNA]</scope>
</reference>
<feature type="non-terminal residue" evidence="2">
    <location>
        <position position="428"/>
    </location>
</feature>
<dbReference type="EMBL" id="CAXKWB010002170">
    <property type="protein sequence ID" value="CAL4066327.1"/>
    <property type="molecule type" value="Genomic_DNA"/>
</dbReference>
<evidence type="ECO:0000313" key="3">
    <source>
        <dbReference type="Proteomes" id="UP001497623"/>
    </source>
</evidence>
<proteinExistence type="predicted"/>
<keyword evidence="3" id="KW-1185">Reference proteome</keyword>
<dbReference type="PANTHER" id="PTHR23279:SF37">
    <property type="entry name" value="DEFECTIVE PROBOSCIS EXTENSION RESPONSE 13, ISOFORM B"/>
    <property type="match status" value="1"/>
</dbReference>
<dbReference type="GO" id="GO:0032589">
    <property type="term" value="C:neuron projection membrane"/>
    <property type="evidence" value="ECO:0007669"/>
    <property type="project" value="TreeGrafter"/>
</dbReference>
<dbReference type="InterPro" id="IPR013783">
    <property type="entry name" value="Ig-like_fold"/>
</dbReference>
<accession>A0AAV2PWK9</accession>
<dbReference type="InterPro" id="IPR037448">
    <property type="entry name" value="Zig-8"/>
</dbReference>
<feature type="region of interest" description="Disordered" evidence="1">
    <location>
        <begin position="18"/>
        <end position="39"/>
    </location>
</feature>
<dbReference type="AlphaFoldDB" id="A0AAV2PWK9"/>
<dbReference type="PANTHER" id="PTHR23279">
    <property type="entry name" value="DEFECTIVE PROBOSCIS EXTENSION RESPONSE DPR -RELATED"/>
    <property type="match status" value="1"/>
</dbReference>
<organism evidence="2 3">
    <name type="scientific">Meganyctiphanes norvegica</name>
    <name type="common">Northern krill</name>
    <name type="synonym">Thysanopoda norvegica</name>
    <dbReference type="NCBI Taxonomy" id="48144"/>
    <lineage>
        <taxon>Eukaryota</taxon>
        <taxon>Metazoa</taxon>
        <taxon>Ecdysozoa</taxon>
        <taxon>Arthropoda</taxon>
        <taxon>Crustacea</taxon>
        <taxon>Multicrustacea</taxon>
        <taxon>Malacostraca</taxon>
        <taxon>Eumalacostraca</taxon>
        <taxon>Eucarida</taxon>
        <taxon>Euphausiacea</taxon>
        <taxon>Euphausiidae</taxon>
        <taxon>Meganyctiphanes</taxon>
    </lineage>
</organism>
<comment type="caution">
    <text evidence="2">The sequence shown here is derived from an EMBL/GenBank/DDBJ whole genome shotgun (WGS) entry which is preliminary data.</text>
</comment>
<feature type="compositionally biased region" description="Basic residues" evidence="1">
    <location>
        <begin position="18"/>
        <end position="27"/>
    </location>
</feature>
<name>A0AAV2PWK9_MEGNR</name>
<sequence>MEDLTLFSHKASLLSKRGQAHRLRSRSTYRSWDQDYPGGQEQRSCASARLSCSYKCLYYSPDIRDSHIYNLKMKRPISNCTDKSSILHQHKPYQQMTTICSHNGSSGYQQQQQQASTERGHVVTSCSHSWYLLPLLLLMLLPDVDGGRRLNLIGVGSSPGPDTTTLLGPYEDKTVYPDPSAMFSQPNNTDIRTQVGATAVLHCHPKNVGENTVSWVRRRDFHLLTVGASSYSSDQRFHVMYIKDDSPWYQHINRLGVVVDLRGNSRTEISRPVNSESNFQSLNENENRIVTRSKQSMTGITYQLNIISKQSMTGITYQAFWVFHPCVIIYMHSAEDVFVATSVLSFPTPSGIQKDEQIDYPCDPHQIQISPQTVVAHPESNTACPYDSKTTVSFDPYLFVTPYMVVQHLSYLLETLYFNLQPRKRNFE</sequence>
<evidence type="ECO:0008006" key="4">
    <source>
        <dbReference type="Google" id="ProtNLM"/>
    </source>
</evidence>
<dbReference type="GO" id="GO:0050808">
    <property type="term" value="P:synapse organization"/>
    <property type="evidence" value="ECO:0007669"/>
    <property type="project" value="TreeGrafter"/>
</dbReference>
<gene>
    <name evidence="2" type="ORF">MNOR_LOCUS5574</name>
</gene>
<dbReference type="Gene3D" id="2.60.40.10">
    <property type="entry name" value="Immunoglobulins"/>
    <property type="match status" value="1"/>
</dbReference>
<evidence type="ECO:0000313" key="2">
    <source>
        <dbReference type="EMBL" id="CAL4066327.1"/>
    </source>
</evidence>
<protein>
    <recommendedName>
        <fullName evidence="4">Ig-like domain-containing protein</fullName>
    </recommendedName>
</protein>
<dbReference type="Proteomes" id="UP001497623">
    <property type="component" value="Unassembled WGS sequence"/>
</dbReference>